<feature type="transmembrane region" description="Helical" evidence="1">
    <location>
        <begin position="65"/>
        <end position="83"/>
    </location>
</feature>
<name>A0ABS6UK13_9PSEU</name>
<reference evidence="3 4" key="1">
    <citation type="submission" date="2020-11" db="EMBL/GenBank/DDBJ databases">
        <title>Pseudonocardia abyssalis sp. nov. and Pseudonocardia oceani sp. nov., description and phylogenomic analysis of two novel actinomycetes isolated from the deep Southern Ocean.</title>
        <authorList>
            <person name="Parra J."/>
        </authorList>
    </citation>
    <scope>NUCLEOTIDE SEQUENCE [LARGE SCALE GENOMIC DNA]</scope>
    <source>
        <strain evidence="3">KRD-185</strain>
        <strain evidence="4">KRD185</strain>
    </source>
</reference>
<evidence type="ECO:0000313" key="2">
    <source>
        <dbReference type="EMBL" id="MBW0131168.1"/>
    </source>
</evidence>
<dbReference type="Proteomes" id="UP000694300">
    <property type="component" value="Unassembled WGS sequence"/>
</dbReference>
<feature type="transmembrane region" description="Helical" evidence="1">
    <location>
        <begin position="36"/>
        <end position="53"/>
    </location>
</feature>
<evidence type="ECO:0000256" key="1">
    <source>
        <dbReference type="SAM" id="Phobius"/>
    </source>
</evidence>
<evidence type="ECO:0000313" key="3">
    <source>
        <dbReference type="EMBL" id="MBW0132570.1"/>
    </source>
</evidence>
<keyword evidence="1" id="KW-1133">Transmembrane helix</keyword>
<keyword evidence="1" id="KW-0812">Transmembrane</keyword>
<gene>
    <name evidence="2" type="ORF">I4I82_26310</name>
    <name evidence="3" type="ORF">I4I82_33525</name>
</gene>
<dbReference type="RefSeq" id="WP_218596130.1">
    <property type="nucleotide sequence ID" value="NZ_JADQDE010000005.1"/>
</dbReference>
<comment type="caution">
    <text evidence="3">The sequence shown here is derived from an EMBL/GenBank/DDBJ whole genome shotgun (WGS) entry which is preliminary data.</text>
</comment>
<accession>A0ABS6UK13</accession>
<keyword evidence="1" id="KW-0472">Membrane</keyword>
<organism evidence="3 4">
    <name type="scientific">Pseudonocardia oceani</name>
    <dbReference type="NCBI Taxonomy" id="2792013"/>
    <lineage>
        <taxon>Bacteria</taxon>
        <taxon>Bacillati</taxon>
        <taxon>Actinomycetota</taxon>
        <taxon>Actinomycetes</taxon>
        <taxon>Pseudonocardiales</taxon>
        <taxon>Pseudonocardiaceae</taxon>
        <taxon>Pseudonocardia</taxon>
    </lineage>
</organism>
<feature type="transmembrane region" description="Helical" evidence="1">
    <location>
        <begin position="6"/>
        <end position="27"/>
    </location>
</feature>
<protein>
    <submittedName>
        <fullName evidence="3">Uncharacterized protein</fullName>
    </submittedName>
</protein>
<dbReference type="EMBL" id="JADQDF010000001">
    <property type="protein sequence ID" value="MBW0131168.1"/>
    <property type="molecule type" value="Genomic_DNA"/>
</dbReference>
<dbReference type="EMBL" id="JADQDF010000003">
    <property type="protein sequence ID" value="MBW0132570.1"/>
    <property type="molecule type" value="Genomic_DNA"/>
</dbReference>
<keyword evidence="4" id="KW-1185">Reference proteome</keyword>
<evidence type="ECO:0000313" key="4">
    <source>
        <dbReference type="Proteomes" id="UP000694300"/>
    </source>
</evidence>
<proteinExistence type="predicted"/>
<sequence>MPVPDLLRIACAAVAIMLMAACIYAMFRSRDADQRLRFGSTALIALVVVAGQLDTLGGPGNWRMPVLLVALVLFTIGAVRFLVKDRRRALER</sequence>